<feature type="region of interest" description="Disordered" evidence="3">
    <location>
        <begin position="261"/>
        <end position="287"/>
    </location>
</feature>
<gene>
    <name evidence="8" type="primary">LOC117648533</name>
</gene>
<dbReference type="SMART" id="SM00408">
    <property type="entry name" value="IGc2"/>
    <property type="match status" value="2"/>
</dbReference>
<feature type="domain" description="Ig-like" evidence="6">
    <location>
        <begin position="9"/>
        <end position="126"/>
    </location>
</feature>
<dbReference type="CTD" id="682"/>
<dbReference type="InterPro" id="IPR036179">
    <property type="entry name" value="Ig-like_dom_sf"/>
</dbReference>
<dbReference type="PANTHER" id="PTHR47633">
    <property type="entry name" value="IMMUNOGLOBULIN"/>
    <property type="match status" value="1"/>
</dbReference>
<dbReference type="OrthoDB" id="5970915at2759"/>
<proteinExistence type="predicted"/>
<feature type="domain" description="Ig-like" evidence="6">
    <location>
        <begin position="131"/>
        <end position="222"/>
    </location>
</feature>
<dbReference type="InParanoid" id="A0A6P8ZR40"/>
<accession>A0A6P8ZR40</accession>
<dbReference type="InterPro" id="IPR003598">
    <property type="entry name" value="Ig_sub2"/>
</dbReference>
<dbReference type="AlphaFoldDB" id="A0A6P8ZR40"/>
<dbReference type="PROSITE" id="PS50835">
    <property type="entry name" value="IG_LIKE"/>
    <property type="match status" value="2"/>
</dbReference>
<dbReference type="InterPro" id="IPR007110">
    <property type="entry name" value="Ig-like_dom"/>
</dbReference>
<keyword evidence="2" id="KW-0393">Immunoglobulin domain</keyword>
<evidence type="ECO:0000313" key="7">
    <source>
        <dbReference type="Proteomes" id="UP000515158"/>
    </source>
</evidence>
<feature type="transmembrane region" description="Helical" evidence="4">
    <location>
        <begin position="232"/>
        <end position="253"/>
    </location>
</feature>
<dbReference type="FunFam" id="2.60.40.10:FF:000032">
    <property type="entry name" value="palladin isoform X1"/>
    <property type="match status" value="1"/>
</dbReference>
<keyword evidence="4" id="KW-0472">Membrane</keyword>
<dbReference type="Proteomes" id="UP000515158">
    <property type="component" value="Unplaced"/>
</dbReference>
<evidence type="ECO:0000256" key="5">
    <source>
        <dbReference type="SAM" id="SignalP"/>
    </source>
</evidence>
<feature type="chain" id="PRO_5027566861" evidence="5">
    <location>
        <begin position="30"/>
        <end position="287"/>
    </location>
</feature>
<dbReference type="CDD" id="cd00096">
    <property type="entry name" value="Ig"/>
    <property type="match status" value="1"/>
</dbReference>
<evidence type="ECO:0000256" key="2">
    <source>
        <dbReference type="ARBA" id="ARBA00023319"/>
    </source>
</evidence>
<evidence type="ECO:0000313" key="8">
    <source>
        <dbReference type="RefSeq" id="XP_034246939.1"/>
    </source>
</evidence>
<dbReference type="Pfam" id="PF07679">
    <property type="entry name" value="I-set"/>
    <property type="match status" value="2"/>
</dbReference>
<evidence type="ECO:0000259" key="6">
    <source>
        <dbReference type="PROSITE" id="PS50835"/>
    </source>
</evidence>
<dbReference type="InterPro" id="IPR013783">
    <property type="entry name" value="Ig-like_fold"/>
</dbReference>
<keyword evidence="1" id="KW-1015">Disulfide bond</keyword>
<evidence type="ECO:0000256" key="1">
    <source>
        <dbReference type="ARBA" id="ARBA00023157"/>
    </source>
</evidence>
<feature type="signal peptide" evidence="5">
    <location>
        <begin position="1"/>
        <end position="29"/>
    </location>
</feature>
<reference evidence="8" key="1">
    <citation type="submission" date="2025-08" db="UniProtKB">
        <authorList>
            <consortium name="RefSeq"/>
        </authorList>
    </citation>
    <scope>IDENTIFICATION</scope>
    <source>
        <tissue evidence="8">Total insect</tissue>
    </source>
</reference>
<dbReference type="SMART" id="SM00409">
    <property type="entry name" value="IG"/>
    <property type="match status" value="2"/>
</dbReference>
<dbReference type="SUPFAM" id="SSF48726">
    <property type="entry name" value="Immunoglobulin"/>
    <property type="match status" value="2"/>
</dbReference>
<keyword evidence="4" id="KW-1133">Transmembrane helix</keyword>
<dbReference type="PANTHER" id="PTHR47633:SF4">
    <property type="entry name" value="MYOPALLADIN ISOFORM X1"/>
    <property type="match status" value="1"/>
</dbReference>
<name>A0A6P8ZR40_THRPL</name>
<sequence length="287" mass="32168">MDTLRSMRPSAHALALLIVLGCFLKLSAAANSVVANTDHENYKTMEYNKQLVLQCNVSNAESANQFVMTWLKEGKPVVPDDKIKIIESENKLVISKASEEHYGNYTCQAVNKKTNATENVMKKSIHVIMGPVITMPSDTPVVEGERLRLHCSVKGYPTPLVDWSVDGKVVNISDSRIKFEDDRDVRKAYLLIENVQMSDRHSYKCKASNIANQDNTGAEAATFVRVKDKLAALWPFLGICAEVAILCTIILIYEKKRNKAELDESDTDQSPEQKNTPDHGKDVRQRK</sequence>
<feature type="compositionally biased region" description="Basic and acidic residues" evidence="3">
    <location>
        <begin position="275"/>
        <end position="287"/>
    </location>
</feature>
<dbReference type="InterPro" id="IPR013098">
    <property type="entry name" value="Ig_I-set"/>
</dbReference>
<evidence type="ECO:0000256" key="3">
    <source>
        <dbReference type="SAM" id="MobiDB-lite"/>
    </source>
</evidence>
<dbReference type="InterPro" id="IPR003599">
    <property type="entry name" value="Ig_sub"/>
</dbReference>
<protein>
    <submittedName>
        <fullName evidence="8">Basigin</fullName>
    </submittedName>
</protein>
<keyword evidence="5" id="KW-0732">Signal</keyword>
<organism evidence="8">
    <name type="scientific">Thrips palmi</name>
    <name type="common">Melon thrips</name>
    <dbReference type="NCBI Taxonomy" id="161013"/>
    <lineage>
        <taxon>Eukaryota</taxon>
        <taxon>Metazoa</taxon>
        <taxon>Ecdysozoa</taxon>
        <taxon>Arthropoda</taxon>
        <taxon>Hexapoda</taxon>
        <taxon>Insecta</taxon>
        <taxon>Pterygota</taxon>
        <taxon>Neoptera</taxon>
        <taxon>Paraneoptera</taxon>
        <taxon>Thysanoptera</taxon>
        <taxon>Terebrantia</taxon>
        <taxon>Thripoidea</taxon>
        <taxon>Thripidae</taxon>
        <taxon>Thrips</taxon>
    </lineage>
</organism>
<evidence type="ECO:0000256" key="4">
    <source>
        <dbReference type="SAM" id="Phobius"/>
    </source>
</evidence>
<dbReference type="PROSITE" id="PS51257">
    <property type="entry name" value="PROKAR_LIPOPROTEIN"/>
    <property type="match status" value="1"/>
</dbReference>
<keyword evidence="7" id="KW-1185">Reference proteome</keyword>
<dbReference type="KEGG" id="tpal:117648533"/>
<dbReference type="Gene3D" id="2.60.40.10">
    <property type="entry name" value="Immunoglobulins"/>
    <property type="match status" value="2"/>
</dbReference>
<keyword evidence="4" id="KW-0812">Transmembrane</keyword>
<dbReference type="RefSeq" id="XP_034246939.1">
    <property type="nucleotide sequence ID" value="XM_034391048.1"/>
</dbReference>
<dbReference type="GeneID" id="117648533"/>